<dbReference type="Proteomes" id="UP001302349">
    <property type="component" value="Chromosome"/>
</dbReference>
<dbReference type="InterPro" id="IPR024185">
    <property type="entry name" value="FTHF_cligase-like_sf"/>
</dbReference>
<gene>
    <name evidence="2" type="ORF">RT717_00125</name>
</gene>
<keyword evidence="3" id="KW-1185">Reference proteome</keyword>
<dbReference type="RefSeq" id="WP_317489716.1">
    <property type="nucleotide sequence ID" value="NZ_CP136051.1"/>
</dbReference>
<dbReference type="InterPro" id="IPR037171">
    <property type="entry name" value="NagB/RpiA_transferase-like"/>
</dbReference>
<organism evidence="2 3">
    <name type="scientific">Imperialibacter roseus</name>
    <dbReference type="NCBI Taxonomy" id="1324217"/>
    <lineage>
        <taxon>Bacteria</taxon>
        <taxon>Pseudomonadati</taxon>
        <taxon>Bacteroidota</taxon>
        <taxon>Cytophagia</taxon>
        <taxon>Cytophagales</taxon>
        <taxon>Flammeovirgaceae</taxon>
        <taxon>Imperialibacter</taxon>
    </lineage>
</organism>
<sequence length="191" mass="20676">MSSREKILSNIRKLELEPKPLPEIPAFEISKDLEATFTSSLEANHVTVISCSSEEEVKAAVDAQTKTYQQVVTTLPDIYSAGIDLATVKKPSDLRHVDAGIIAGAFGTAENGAIWVPEELAGIRALPFIVVHLIVVIDRKTLVGNMHQAYKKIEEIPGFGVFIAGPSKTADIEQSLVIGAHGPKKMTVIIY</sequence>
<proteinExistence type="predicted"/>
<evidence type="ECO:0000313" key="2">
    <source>
        <dbReference type="EMBL" id="WOK07027.1"/>
    </source>
</evidence>
<dbReference type="PANTHER" id="PTHR43682">
    <property type="entry name" value="LACTATE UTILIZATION PROTEIN C"/>
    <property type="match status" value="1"/>
</dbReference>
<dbReference type="EMBL" id="CP136051">
    <property type="protein sequence ID" value="WOK07027.1"/>
    <property type="molecule type" value="Genomic_DNA"/>
</dbReference>
<accession>A0ABZ0ITU3</accession>
<feature type="domain" description="LUD" evidence="1">
    <location>
        <begin position="78"/>
        <end position="190"/>
    </location>
</feature>
<dbReference type="Gene3D" id="3.40.50.10420">
    <property type="entry name" value="NagB/RpiA/CoA transferase-like"/>
    <property type="match status" value="1"/>
</dbReference>
<evidence type="ECO:0000313" key="3">
    <source>
        <dbReference type="Proteomes" id="UP001302349"/>
    </source>
</evidence>
<dbReference type="SUPFAM" id="SSF100950">
    <property type="entry name" value="NagB/RpiA/CoA transferase-like"/>
    <property type="match status" value="1"/>
</dbReference>
<evidence type="ECO:0000259" key="1">
    <source>
        <dbReference type="Pfam" id="PF02589"/>
    </source>
</evidence>
<dbReference type="InterPro" id="IPR003741">
    <property type="entry name" value="LUD_dom"/>
</dbReference>
<dbReference type="Pfam" id="PF02589">
    <property type="entry name" value="LUD_dom"/>
    <property type="match status" value="1"/>
</dbReference>
<name>A0ABZ0ITU3_9BACT</name>
<dbReference type="PANTHER" id="PTHR43682:SF1">
    <property type="entry name" value="LACTATE UTILIZATION PROTEIN C"/>
    <property type="match status" value="1"/>
</dbReference>
<reference evidence="2 3" key="1">
    <citation type="journal article" date="2023" name="Microbiol. Resour. Announc.">
        <title>Complete Genome Sequence of Imperialibacter roseus strain P4T.</title>
        <authorList>
            <person name="Tizabi D.R."/>
            <person name="Bachvaroff T."/>
            <person name="Hill R.T."/>
        </authorList>
    </citation>
    <scope>NUCLEOTIDE SEQUENCE [LARGE SCALE GENOMIC DNA]</scope>
    <source>
        <strain evidence="2 3">P4T</strain>
    </source>
</reference>
<protein>
    <submittedName>
        <fullName evidence="2">LUD domain-containing protein</fullName>
    </submittedName>
</protein>